<evidence type="ECO:0000313" key="11">
    <source>
        <dbReference type="EMBL" id="RHD54798.1"/>
    </source>
</evidence>
<dbReference type="InterPro" id="IPR035968">
    <property type="entry name" value="ATP_synth_F1_ATPase_gsu"/>
</dbReference>
<comment type="caution">
    <text evidence="11">The sequence shown here is derived from an EMBL/GenBank/DDBJ whole genome shotgun (WGS) entry which is preliminary data.</text>
</comment>
<dbReference type="Proteomes" id="UP000283983">
    <property type="component" value="Unassembled WGS sequence"/>
</dbReference>
<dbReference type="SUPFAM" id="SSF52943">
    <property type="entry name" value="ATP synthase (F1-ATPase), gamma subunit"/>
    <property type="match status" value="1"/>
</dbReference>
<dbReference type="Pfam" id="PF00231">
    <property type="entry name" value="ATP-synt"/>
    <property type="match status" value="1"/>
</dbReference>
<dbReference type="InterPro" id="IPR023632">
    <property type="entry name" value="ATP_synth_F1_gsu_CS"/>
</dbReference>
<keyword evidence="8 10" id="KW-0139">CF(1)</keyword>
<dbReference type="Gene3D" id="1.10.287.80">
    <property type="entry name" value="ATP synthase, gamma subunit, helix hairpin domain"/>
    <property type="match status" value="2"/>
</dbReference>
<dbReference type="CDD" id="cd12151">
    <property type="entry name" value="F1-ATPase_gamma"/>
    <property type="match status" value="1"/>
</dbReference>
<dbReference type="GO" id="GO:0046933">
    <property type="term" value="F:proton-transporting ATP synthase activity, rotational mechanism"/>
    <property type="evidence" value="ECO:0007669"/>
    <property type="project" value="UniProtKB-UniRule"/>
</dbReference>
<name>A0A414FV06_9ACTN</name>
<keyword evidence="9 10" id="KW-0066">ATP synthesis</keyword>
<dbReference type="FunCoup" id="A0A414FV06">
    <property type="interactions" value="213"/>
</dbReference>
<keyword evidence="7 10" id="KW-0472">Membrane</keyword>
<evidence type="ECO:0000256" key="8">
    <source>
        <dbReference type="ARBA" id="ARBA00023196"/>
    </source>
</evidence>
<gene>
    <name evidence="10 11" type="primary">atpG</name>
    <name evidence="12" type="ORF">DW682_07220</name>
    <name evidence="11" type="ORF">DW787_07060</name>
</gene>
<sequence>MANLREIKKRIGSVSTTQQITRTMEMVATAKIARALQRAKNSEPYSAAITDVMLTVATDPALNVNSPLLVDPETYERALVIAISSDRGLAGGFNMQVERAAEQRIKHFHRHGAKEVELITCGRKVTEYFRKYPCKVMGIVGESDDPTLENARVVANYVIDGFSQGRFGRVDIVYFHAKNRVEQVLRSERILPLDDEVLRTARGPRANEDEAPTRLASPFEFVPSAEHVLNKLIPSYVLTVVHQAMIDSAAAEQGARRKSMHSATENASAIIADLTRTYNRVRQASITTEINEIVGGAAALEEH</sequence>
<comment type="subunit">
    <text evidence="10">F-type ATPases have 2 components, CF(1) - the catalytic core - and CF(0) - the membrane proton channel. CF(1) has five subunits: alpha(3), beta(3), gamma(1), delta(1), epsilon(1). CF(0) has three main subunits: a, b and c.</text>
</comment>
<dbReference type="Proteomes" id="UP000286050">
    <property type="component" value="Unassembled WGS sequence"/>
</dbReference>
<evidence type="ECO:0000256" key="6">
    <source>
        <dbReference type="ARBA" id="ARBA00023065"/>
    </source>
</evidence>
<dbReference type="GO" id="GO:0005886">
    <property type="term" value="C:plasma membrane"/>
    <property type="evidence" value="ECO:0007669"/>
    <property type="project" value="UniProtKB-SubCell"/>
</dbReference>
<accession>A0A414FV06</accession>
<evidence type="ECO:0000256" key="1">
    <source>
        <dbReference type="ARBA" id="ARBA00003456"/>
    </source>
</evidence>
<dbReference type="PANTHER" id="PTHR11693">
    <property type="entry name" value="ATP SYNTHASE GAMMA CHAIN"/>
    <property type="match status" value="1"/>
</dbReference>
<dbReference type="PROSITE" id="PS00153">
    <property type="entry name" value="ATPASE_GAMMA"/>
    <property type="match status" value="1"/>
</dbReference>
<evidence type="ECO:0000256" key="9">
    <source>
        <dbReference type="ARBA" id="ARBA00023310"/>
    </source>
</evidence>
<keyword evidence="10" id="KW-1003">Cell membrane</keyword>
<reference evidence="13 14" key="1">
    <citation type="submission" date="2018-08" db="EMBL/GenBank/DDBJ databases">
        <title>A genome reference for cultivated species of the human gut microbiota.</title>
        <authorList>
            <person name="Zou Y."/>
            <person name="Xue W."/>
            <person name="Luo G."/>
        </authorList>
    </citation>
    <scope>NUCLEOTIDE SEQUENCE [LARGE SCALE GENOMIC DNA]</scope>
    <source>
        <strain evidence="12 13">AM25-33</strain>
        <strain evidence="11 14">AM30-5LB</strain>
    </source>
</reference>
<evidence type="ECO:0000256" key="4">
    <source>
        <dbReference type="ARBA" id="ARBA00022448"/>
    </source>
</evidence>
<dbReference type="Gene3D" id="3.40.1380.10">
    <property type="match status" value="1"/>
</dbReference>
<evidence type="ECO:0000256" key="2">
    <source>
        <dbReference type="ARBA" id="ARBA00004170"/>
    </source>
</evidence>
<dbReference type="EMBL" id="QSLJ01000003">
    <property type="protein sequence ID" value="RHF36958.1"/>
    <property type="molecule type" value="Genomic_DNA"/>
</dbReference>
<dbReference type="EMBL" id="QSJI01000007">
    <property type="protein sequence ID" value="RHD54798.1"/>
    <property type="molecule type" value="Genomic_DNA"/>
</dbReference>
<organism evidence="11 14">
    <name type="scientific">Collinsella intestinalis</name>
    <dbReference type="NCBI Taxonomy" id="147207"/>
    <lineage>
        <taxon>Bacteria</taxon>
        <taxon>Bacillati</taxon>
        <taxon>Actinomycetota</taxon>
        <taxon>Coriobacteriia</taxon>
        <taxon>Coriobacteriales</taxon>
        <taxon>Coriobacteriaceae</taxon>
        <taxon>Collinsella</taxon>
    </lineage>
</organism>
<keyword evidence="4 10" id="KW-0813">Transport</keyword>
<dbReference type="GO" id="GO:0005524">
    <property type="term" value="F:ATP binding"/>
    <property type="evidence" value="ECO:0007669"/>
    <property type="project" value="UniProtKB-UniRule"/>
</dbReference>
<keyword evidence="6 10" id="KW-0406">Ion transport</keyword>
<keyword evidence="5 10" id="KW-0375">Hydrogen ion transport</keyword>
<comment type="subcellular location">
    <subcellularLocation>
        <location evidence="10">Cell membrane</location>
        <topology evidence="10">Peripheral membrane protein</topology>
    </subcellularLocation>
    <subcellularLocation>
        <location evidence="2">Membrane</location>
        <topology evidence="2">Peripheral membrane protein</topology>
    </subcellularLocation>
</comment>
<comment type="function">
    <text evidence="1 10">Produces ATP from ADP in the presence of a proton gradient across the membrane. The gamma chain is believed to be important in regulating ATPase activity and the flow of protons through the CF(0) complex.</text>
</comment>
<dbReference type="InterPro" id="IPR000131">
    <property type="entry name" value="ATP_synth_F1_gsu"/>
</dbReference>
<evidence type="ECO:0000256" key="3">
    <source>
        <dbReference type="ARBA" id="ARBA00007681"/>
    </source>
</evidence>
<dbReference type="HAMAP" id="MF_00815">
    <property type="entry name" value="ATP_synth_gamma_bact"/>
    <property type="match status" value="1"/>
</dbReference>
<dbReference type="GO" id="GO:0016787">
    <property type="term" value="F:hydrolase activity"/>
    <property type="evidence" value="ECO:0007669"/>
    <property type="project" value="UniProtKB-KW"/>
</dbReference>
<proteinExistence type="inferred from homology"/>
<evidence type="ECO:0000313" key="12">
    <source>
        <dbReference type="EMBL" id="RHF36958.1"/>
    </source>
</evidence>
<comment type="similarity">
    <text evidence="3 10">Belongs to the ATPase gamma chain family.</text>
</comment>
<dbReference type="GO" id="GO:0045259">
    <property type="term" value="C:proton-transporting ATP synthase complex"/>
    <property type="evidence" value="ECO:0007669"/>
    <property type="project" value="UniProtKB-KW"/>
</dbReference>
<keyword evidence="11" id="KW-0378">Hydrolase</keyword>
<evidence type="ECO:0000256" key="7">
    <source>
        <dbReference type="ARBA" id="ARBA00023136"/>
    </source>
</evidence>
<dbReference type="PANTHER" id="PTHR11693:SF22">
    <property type="entry name" value="ATP SYNTHASE SUBUNIT GAMMA, MITOCHONDRIAL"/>
    <property type="match status" value="1"/>
</dbReference>
<evidence type="ECO:0000313" key="14">
    <source>
        <dbReference type="Proteomes" id="UP000286050"/>
    </source>
</evidence>
<dbReference type="GO" id="GO:0042777">
    <property type="term" value="P:proton motive force-driven plasma membrane ATP synthesis"/>
    <property type="evidence" value="ECO:0007669"/>
    <property type="project" value="UniProtKB-UniRule"/>
</dbReference>
<evidence type="ECO:0000256" key="10">
    <source>
        <dbReference type="HAMAP-Rule" id="MF_00815"/>
    </source>
</evidence>
<protein>
    <recommendedName>
        <fullName evidence="10">ATP synthase gamma chain</fullName>
    </recommendedName>
    <alternativeName>
        <fullName evidence="10">ATP synthase F1 sector gamma subunit</fullName>
    </alternativeName>
    <alternativeName>
        <fullName evidence="10">F-ATPase gamma subunit</fullName>
    </alternativeName>
</protein>
<evidence type="ECO:0000256" key="5">
    <source>
        <dbReference type="ARBA" id="ARBA00022781"/>
    </source>
</evidence>
<dbReference type="RefSeq" id="WP_118104620.1">
    <property type="nucleotide sequence ID" value="NZ_CABJEU010000003.1"/>
</dbReference>
<dbReference type="AlphaFoldDB" id="A0A414FV06"/>
<dbReference type="PRINTS" id="PR00126">
    <property type="entry name" value="ATPASEGAMMA"/>
</dbReference>
<evidence type="ECO:0000313" key="13">
    <source>
        <dbReference type="Proteomes" id="UP000283983"/>
    </source>
</evidence>
<keyword evidence="13" id="KW-1185">Reference proteome</keyword>
<dbReference type="NCBIfam" id="TIGR01146">
    <property type="entry name" value="ATPsyn_F1gamma"/>
    <property type="match status" value="1"/>
</dbReference>